<dbReference type="EMBL" id="AMQM01003172">
    <property type="status" value="NOT_ANNOTATED_CDS"/>
    <property type="molecule type" value="Genomic_DNA"/>
</dbReference>
<reference evidence="4" key="3">
    <citation type="submission" date="2015-06" db="UniProtKB">
        <authorList>
            <consortium name="EnsemblMetazoa"/>
        </authorList>
    </citation>
    <scope>IDENTIFICATION</scope>
</reference>
<dbReference type="InterPro" id="IPR003609">
    <property type="entry name" value="Pan_app"/>
</dbReference>
<organism evidence="4 5">
    <name type="scientific">Helobdella robusta</name>
    <name type="common">Californian leech</name>
    <dbReference type="NCBI Taxonomy" id="6412"/>
    <lineage>
        <taxon>Eukaryota</taxon>
        <taxon>Metazoa</taxon>
        <taxon>Spiralia</taxon>
        <taxon>Lophotrochozoa</taxon>
        <taxon>Annelida</taxon>
        <taxon>Clitellata</taxon>
        <taxon>Hirudinea</taxon>
        <taxon>Rhynchobdellida</taxon>
        <taxon>Glossiphoniidae</taxon>
        <taxon>Helobdella</taxon>
    </lineage>
</organism>
<dbReference type="EnsemblMetazoa" id="HelroT169095">
    <property type="protein sequence ID" value="HelroP169095"/>
    <property type="gene ID" value="HelroG169095"/>
</dbReference>
<feature type="chain" id="PRO_5010980193" description="Apple domain-containing protein" evidence="1">
    <location>
        <begin position="22"/>
        <end position="1005"/>
    </location>
</feature>
<evidence type="ECO:0000313" key="5">
    <source>
        <dbReference type="Proteomes" id="UP000015101"/>
    </source>
</evidence>
<dbReference type="Gene3D" id="3.50.4.10">
    <property type="entry name" value="Hepatocyte Growth Factor"/>
    <property type="match status" value="2"/>
</dbReference>
<dbReference type="GeneID" id="20202640"/>
<dbReference type="Proteomes" id="UP000015101">
    <property type="component" value="Unassembled WGS sequence"/>
</dbReference>
<feature type="domain" description="Apple" evidence="2">
    <location>
        <begin position="462"/>
        <end position="538"/>
    </location>
</feature>
<accession>T1F1E0</accession>
<dbReference type="CTD" id="20202640"/>
<feature type="signal peptide" evidence="1">
    <location>
        <begin position="1"/>
        <end position="21"/>
    </location>
</feature>
<evidence type="ECO:0000313" key="4">
    <source>
        <dbReference type="EnsemblMetazoa" id="HelroP169095"/>
    </source>
</evidence>
<dbReference type="Pfam" id="PF14295">
    <property type="entry name" value="PAN_4"/>
    <property type="match status" value="6"/>
</dbReference>
<protein>
    <recommendedName>
        <fullName evidence="2">Apple domain-containing protein</fullName>
    </recommendedName>
</protein>
<dbReference type="EMBL" id="AMQM01003173">
    <property type="status" value="NOT_ANNOTATED_CDS"/>
    <property type="molecule type" value="Genomic_DNA"/>
</dbReference>
<evidence type="ECO:0000313" key="3">
    <source>
        <dbReference type="EMBL" id="ESO09151.1"/>
    </source>
</evidence>
<feature type="domain" description="Apple" evidence="2">
    <location>
        <begin position="379"/>
        <end position="458"/>
    </location>
</feature>
<dbReference type="InParanoid" id="T1F1E0"/>
<name>T1F1E0_HELRO</name>
<feature type="domain" description="Apple" evidence="2">
    <location>
        <begin position="104"/>
        <end position="185"/>
    </location>
</feature>
<keyword evidence="5" id="KW-1185">Reference proteome</keyword>
<evidence type="ECO:0000259" key="2">
    <source>
        <dbReference type="PROSITE" id="PS50948"/>
    </source>
</evidence>
<dbReference type="EMBL" id="KB096023">
    <property type="protein sequence ID" value="ESO09151.1"/>
    <property type="molecule type" value="Genomic_DNA"/>
</dbReference>
<keyword evidence="1" id="KW-0732">Signal</keyword>
<reference evidence="5" key="1">
    <citation type="submission" date="2012-12" db="EMBL/GenBank/DDBJ databases">
        <authorList>
            <person name="Hellsten U."/>
            <person name="Grimwood J."/>
            <person name="Chapman J.A."/>
            <person name="Shapiro H."/>
            <person name="Aerts A."/>
            <person name="Otillar R.P."/>
            <person name="Terry A.Y."/>
            <person name="Boore J.L."/>
            <person name="Simakov O."/>
            <person name="Marletaz F."/>
            <person name="Cho S.-J."/>
            <person name="Edsinger-Gonzales E."/>
            <person name="Havlak P."/>
            <person name="Kuo D.-H."/>
            <person name="Larsson T."/>
            <person name="Lv J."/>
            <person name="Arendt D."/>
            <person name="Savage R."/>
            <person name="Osoegawa K."/>
            <person name="de Jong P."/>
            <person name="Lindberg D.R."/>
            <person name="Seaver E.C."/>
            <person name="Weisblat D.A."/>
            <person name="Putnam N.H."/>
            <person name="Grigoriev I.V."/>
            <person name="Rokhsar D.S."/>
        </authorList>
    </citation>
    <scope>NUCLEOTIDE SEQUENCE</scope>
</reference>
<dbReference type="PROSITE" id="PS50948">
    <property type="entry name" value="PAN"/>
    <property type="match status" value="3"/>
</dbReference>
<dbReference type="SMART" id="SM00473">
    <property type="entry name" value="PAN_AP"/>
    <property type="match status" value="5"/>
</dbReference>
<dbReference type="HOGENOM" id="CLU_298828_0_0_1"/>
<gene>
    <name evidence="4" type="primary">20202640</name>
    <name evidence="3" type="ORF">HELRODRAFT_169095</name>
</gene>
<sequence length="1005" mass="110472">MRHLQTYFLVFLVSHIPHVHSQNCPSSFDQGSTTISKGATSTNDATKVACEATCRKDTTCLSYQIDSNSDRAAYCWLQRNTSAFDTSNLYLANNIVEYKKSVDCSTCTFTYVQQIGITSLGAQSYPALTTENQCKENCNSLPTCYSYQINSNFGNPLCWIQQKQFTSSDTYSQPGVTEYKKTYSCLLKSDCDPTFNAPVPTNVSIGAVSKQGLSEIECRALCLNDYNCASYQIDLNSNSPLCWIQYDITKFSGSNFYLRAQVTEYFKNTTYCYFPTEAPVISTTSCPLGFSEKPYANASLLATPNATLNTNASCRQACLQDTKCASYQINTAPGEAFCWLQFDEKNLEAANTYTRPNVVEFVKVSICTTTAQTTTITRCPLFYTKYPDNQASYGAQAQASLITSQSCADGCTADPTCLSYQISTKPGDFLCYFQKNSNNLLVQYQNDRVAEYYKNFTCITDCDYYYTAKTPNAASANAVRQAQTSLTTCQSACTITPNCYAFQFNDLDKSCWFQLDASKVNDNYNNPSVTEYVRRVVCGADRTSTSTVATTTATQCEKTFEISNGVGVSIGAEIQSTSSPEACKAGCLLLTNCYSYQIETTSTSIFCWYQKNNDSLQNKYTRTNVIEYTKVCKSTTIASNCTVDYSAGSPASVSINAQRQTYTTVDLCKAACTLDGSCLSYQIDTSSSSLICWFQKTAAELNNKYTRPNVTEYTKFCSNVVPCVPTYVVNTTGFASINALQQSQTNAVDCRNACSSDATCLSYQIETTSTIAIICWFQKSSSELSRIYSRPGVTEYTKICQTSTSSVTTTTVSPPCSSTEYNTTGSGLASIGAVQQQTTDATVCRAQCTLDATCVSYQIETSGTSIICWFQRSSANLQNRYSRPNVIEYIKYCANPTTSVSTISPPCSSTEYNTTGSGLASIGAVQQQTTDATVCRAQCTLDATCVSYQIETSGTSIICWFQRSSANLQNRYSRPNVIEYIKYCANPTTSVSTSTSQLRIIFRAK</sequence>
<dbReference type="RefSeq" id="XP_009013173.1">
    <property type="nucleotide sequence ID" value="XM_009014925.1"/>
</dbReference>
<reference evidence="3 5" key="2">
    <citation type="journal article" date="2013" name="Nature">
        <title>Insights into bilaterian evolution from three spiralian genomes.</title>
        <authorList>
            <person name="Simakov O."/>
            <person name="Marletaz F."/>
            <person name="Cho S.J."/>
            <person name="Edsinger-Gonzales E."/>
            <person name="Havlak P."/>
            <person name="Hellsten U."/>
            <person name="Kuo D.H."/>
            <person name="Larsson T."/>
            <person name="Lv J."/>
            <person name="Arendt D."/>
            <person name="Savage R."/>
            <person name="Osoegawa K."/>
            <person name="de Jong P."/>
            <person name="Grimwood J."/>
            <person name="Chapman J.A."/>
            <person name="Shapiro H."/>
            <person name="Aerts A."/>
            <person name="Otillar R.P."/>
            <person name="Terry A.Y."/>
            <person name="Boore J.L."/>
            <person name="Grigoriev I.V."/>
            <person name="Lindberg D.R."/>
            <person name="Seaver E.C."/>
            <person name="Weisblat D.A."/>
            <person name="Putnam N.H."/>
            <person name="Rokhsar D.S."/>
        </authorList>
    </citation>
    <scope>NUCLEOTIDE SEQUENCE</scope>
</reference>
<evidence type="ECO:0000256" key="1">
    <source>
        <dbReference type="SAM" id="SignalP"/>
    </source>
</evidence>
<dbReference type="KEGG" id="hro:HELRODRAFT_169095"/>
<proteinExistence type="predicted"/>
<dbReference type="AlphaFoldDB" id="T1F1E0"/>